<evidence type="ECO:0000259" key="6">
    <source>
        <dbReference type="PROSITE" id="PS50103"/>
    </source>
</evidence>
<evidence type="ECO:0000313" key="8">
    <source>
        <dbReference type="Proteomes" id="UP000241394"/>
    </source>
</evidence>
<dbReference type="SUPFAM" id="SSF54928">
    <property type="entry name" value="RNA-binding domain, RBD"/>
    <property type="match status" value="2"/>
</dbReference>
<accession>A0A2R6RYZ1</accession>
<dbReference type="OrthoDB" id="443401at2759"/>
<dbReference type="Gramene" id="PSS35241">
    <property type="protein sequence ID" value="PSS35241"/>
    <property type="gene ID" value="CEY00_Acc02441"/>
</dbReference>
<dbReference type="PROSITE" id="PS50102">
    <property type="entry name" value="RRM"/>
    <property type="match status" value="1"/>
</dbReference>
<evidence type="ECO:0000256" key="3">
    <source>
        <dbReference type="PROSITE-ProRule" id="PRU00723"/>
    </source>
</evidence>
<organism evidence="7 8">
    <name type="scientific">Actinidia chinensis var. chinensis</name>
    <name type="common">Chinese soft-hair kiwi</name>
    <dbReference type="NCBI Taxonomy" id="1590841"/>
    <lineage>
        <taxon>Eukaryota</taxon>
        <taxon>Viridiplantae</taxon>
        <taxon>Streptophyta</taxon>
        <taxon>Embryophyta</taxon>
        <taxon>Tracheophyta</taxon>
        <taxon>Spermatophyta</taxon>
        <taxon>Magnoliopsida</taxon>
        <taxon>eudicotyledons</taxon>
        <taxon>Gunneridae</taxon>
        <taxon>Pentapetalae</taxon>
        <taxon>asterids</taxon>
        <taxon>Ericales</taxon>
        <taxon>Actinidiaceae</taxon>
        <taxon>Actinidia</taxon>
    </lineage>
</organism>
<dbReference type="FunFam" id="3.30.70.330:FF:000719">
    <property type="entry name" value="Predicted protein"/>
    <property type="match status" value="1"/>
</dbReference>
<gene>
    <name evidence="7" type="ORF">CEY00_Acc02441</name>
</gene>
<dbReference type="CDD" id="cd12257">
    <property type="entry name" value="RRM1_RBM26_like"/>
    <property type="match status" value="1"/>
</dbReference>
<dbReference type="OMA" id="CQVKRIC"/>
<dbReference type="InterPro" id="IPR000504">
    <property type="entry name" value="RRM_dom"/>
</dbReference>
<keyword evidence="1 2" id="KW-0694">RNA-binding</keyword>
<dbReference type="Pfam" id="PF00076">
    <property type="entry name" value="RRM_1"/>
    <property type="match status" value="1"/>
</dbReference>
<dbReference type="SMART" id="SM00356">
    <property type="entry name" value="ZnF_C3H1"/>
    <property type="match status" value="1"/>
</dbReference>
<feature type="region of interest" description="Disordered" evidence="4">
    <location>
        <begin position="1"/>
        <end position="88"/>
    </location>
</feature>
<dbReference type="InterPro" id="IPR035979">
    <property type="entry name" value="RBD_domain_sf"/>
</dbReference>
<dbReference type="PANTHER" id="PTHR14398">
    <property type="entry name" value="RNA RECOGNITION RRM/RNP DOMAIN"/>
    <property type="match status" value="1"/>
</dbReference>
<feature type="domain" description="C3H1-type" evidence="6">
    <location>
        <begin position="220"/>
        <end position="248"/>
    </location>
</feature>
<dbReference type="GO" id="GO:0005634">
    <property type="term" value="C:nucleus"/>
    <property type="evidence" value="ECO:0007669"/>
    <property type="project" value="TreeGrafter"/>
</dbReference>
<dbReference type="SMART" id="SM00360">
    <property type="entry name" value="RRM"/>
    <property type="match status" value="2"/>
</dbReference>
<evidence type="ECO:0000256" key="4">
    <source>
        <dbReference type="SAM" id="MobiDB-lite"/>
    </source>
</evidence>
<dbReference type="GO" id="GO:0008270">
    <property type="term" value="F:zinc ion binding"/>
    <property type="evidence" value="ECO:0007669"/>
    <property type="project" value="UniProtKB-KW"/>
</dbReference>
<dbReference type="AlphaFoldDB" id="A0A2R6RYZ1"/>
<keyword evidence="3" id="KW-0862">Zinc</keyword>
<dbReference type="EMBL" id="NKQK01000002">
    <property type="protein sequence ID" value="PSS35241.1"/>
    <property type="molecule type" value="Genomic_DNA"/>
</dbReference>
<dbReference type="STRING" id="1590841.A0A2R6RYZ1"/>
<dbReference type="InterPro" id="IPR012677">
    <property type="entry name" value="Nucleotide-bd_a/b_plait_sf"/>
</dbReference>
<keyword evidence="3" id="KW-0863">Zinc-finger</keyword>
<evidence type="ECO:0000313" key="7">
    <source>
        <dbReference type="EMBL" id="PSS35241.1"/>
    </source>
</evidence>
<sequence length="934" mass="101431">MELKVPSPKAGGLSPSDCVSDPEEKEISDDDDDDRNHKHRRREVQSESMERDSMEQVLIRPYRKGNRPFENGHLYRENHSQSNETWKSSTMSLLETGLPAKFEKRRSGFATFPRAPNKVYQPLSADLGSGRCRGRESGSWSQCDPRLSFGDIASRMVPQGSVTPSLFAGRGLPNVSNSQSPSWSAFGLIPGIPNGGMDTLHSFGMQGSLRTSIGPSLNIGIPHQRCRDFEERGFCLRGDVCPMEHGVNRIVVEDVQSLSQFNLPVSLPSAHLLGTSSALPSVTASSSTLINSKSSKSNRLGMTDGGLEMNGVFSGSAGASGTDFYDPDQPLWTNDCPETSTAPLGLNSFKVHETESFLEGNSSDHHHALFDGFGDECAMMSTATAVGSQSTSSSIWGRISTKRKERKDKIDCNISSPNYIENEAKGDQEPFANLQEAARQGKRIVDEDIGSQADSSLKKQGDIGRTRKPSQKALHTVFVSGIPQKDNRREALLLHFRKFGEVIDIYIPLKSERAFVQFSKREEAEAALKAPDAVMGNRFIRLWWANRDNIPVDGMGSGNSLSVTPRGVTAVSVPPHLSFGHRGRDNLQSAAPKLGVPNVSVPAVLSSDQTKPVAINSPRAPPPLQKKQESLELLKEELRKKQELLDKKRNDFRRQLDKLEKQATGLKGDISSEPVAKRHNPGTVADVAKAAPPRSADTGTVAASPVAEVMAEKDKSMENVMNVMKAMASPVVHQSPKQNTYLTPLEPSSLKHSIRPLAPAGGPFVMNRFKLDNRPTTFKIISPLPTGLANVSLSSLTPAPIDVAVLKEHFSAYGELSAVELEDAGSRDSVASKNFTAHISFTTRHSAEKAFAKGNCLQGHNLQFMWLAPTNSSNGNGVRENPISAFKIPSDANVQPAGEVAPVDPHKVAASGNGEAEILERKESGGECTQRNED</sequence>
<feature type="compositionally biased region" description="Basic and acidic residues" evidence="4">
    <location>
        <begin position="43"/>
        <end position="54"/>
    </location>
</feature>
<protein>
    <submittedName>
        <fullName evidence="7">Zinc finger CCCH domain-containing protein</fullName>
    </submittedName>
</protein>
<dbReference type="InterPro" id="IPR000571">
    <property type="entry name" value="Znf_CCCH"/>
</dbReference>
<dbReference type="PANTHER" id="PTHR14398:SF0">
    <property type="entry name" value="ZINC FINGER PROTEIN SWM"/>
    <property type="match status" value="1"/>
</dbReference>
<dbReference type="InParanoid" id="A0A2R6RYZ1"/>
<reference evidence="8" key="2">
    <citation type="journal article" date="2018" name="BMC Genomics">
        <title>A manually annotated Actinidia chinensis var. chinensis (kiwifruit) genome highlights the challenges associated with draft genomes and gene prediction in plants.</title>
        <authorList>
            <person name="Pilkington S.M."/>
            <person name="Crowhurst R."/>
            <person name="Hilario E."/>
            <person name="Nardozza S."/>
            <person name="Fraser L."/>
            <person name="Peng Y."/>
            <person name="Gunaseelan K."/>
            <person name="Simpson R."/>
            <person name="Tahir J."/>
            <person name="Deroles S.C."/>
            <person name="Templeton K."/>
            <person name="Luo Z."/>
            <person name="Davy M."/>
            <person name="Cheng C."/>
            <person name="McNeilage M."/>
            <person name="Scaglione D."/>
            <person name="Liu Y."/>
            <person name="Zhang Q."/>
            <person name="Datson P."/>
            <person name="De Silva N."/>
            <person name="Gardiner S.E."/>
            <person name="Bassett H."/>
            <person name="Chagne D."/>
            <person name="McCallum J."/>
            <person name="Dzierzon H."/>
            <person name="Deng C."/>
            <person name="Wang Y.Y."/>
            <person name="Barron L."/>
            <person name="Manako K."/>
            <person name="Bowen J."/>
            <person name="Foster T.M."/>
            <person name="Erridge Z.A."/>
            <person name="Tiffin H."/>
            <person name="Waite C.N."/>
            <person name="Davies K.M."/>
            <person name="Grierson E.P."/>
            <person name="Laing W.A."/>
            <person name="Kirk R."/>
            <person name="Chen X."/>
            <person name="Wood M."/>
            <person name="Montefiori M."/>
            <person name="Brummell D.A."/>
            <person name="Schwinn K.E."/>
            <person name="Catanach A."/>
            <person name="Fullerton C."/>
            <person name="Li D."/>
            <person name="Meiyalaghan S."/>
            <person name="Nieuwenhuizen N."/>
            <person name="Read N."/>
            <person name="Prakash R."/>
            <person name="Hunter D."/>
            <person name="Zhang H."/>
            <person name="McKenzie M."/>
            <person name="Knabel M."/>
            <person name="Harris A."/>
            <person name="Allan A.C."/>
            <person name="Gleave A."/>
            <person name="Chen A."/>
            <person name="Janssen B.J."/>
            <person name="Plunkett B."/>
            <person name="Ampomah-Dwamena C."/>
            <person name="Voogd C."/>
            <person name="Leif D."/>
            <person name="Lafferty D."/>
            <person name="Souleyre E.J.F."/>
            <person name="Varkonyi-Gasic E."/>
            <person name="Gambi F."/>
            <person name="Hanley J."/>
            <person name="Yao J.L."/>
            <person name="Cheung J."/>
            <person name="David K.M."/>
            <person name="Warren B."/>
            <person name="Marsh K."/>
            <person name="Snowden K.C."/>
            <person name="Lin-Wang K."/>
            <person name="Brian L."/>
            <person name="Martinez-Sanchez M."/>
            <person name="Wang M."/>
            <person name="Ileperuma N."/>
            <person name="Macnee N."/>
            <person name="Campin R."/>
            <person name="McAtee P."/>
            <person name="Drummond R.S.M."/>
            <person name="Espley R.V."/>
            <person name="Ireland H.S."/>
            <person name="Wu R."/>
            <person name="Atkinson R.G."/>
            <person name="Karunairetnam S."/>
            <person name="Bulley S."/>
            <person name="Chunkath S."/>
            <person name="Hanley Z."/>
            <person name="Storey R."/>
            <person name="Thrimawithana A.H."/>
            <person name="Thomson S."/>
            <person name="David C."/>
            <person name="Testolin R."/>
            <person name="Huang H."/>
            <person name="Hellens R.P."/>
            <person name="Schaffer R.J."/>
        </authorList>
    </citation>
    <scope>NUCLEOTIDE SEQUENCE [LARGE SCALE GENOMIC DNA]</scope>
    <source>
        <strain evidence="8">cv. Red5</strain>
    </source>
</reference>
<feature type="region of interest" description="Disordered" evidence="4">
    <location>
        <begin position="895"/>
        <end position="934"/>
    </location>
</feature>
<evidence type="ECO:0000259" key="5">
    <source>
        <dbReference type="PROSITE" id="PS50102"/>
    </source>
</evidence>
<dbReference type="GO" id="GO:0003723">
    <property type="term" value="F:RNA binding"/>
    <property type="evidence" value="ECO:0007669"/>
    <property type="project" value="UniProtKB-UniRule"/>
</dbReference>
<reference evidence="7 8" key="1">
    <citation type="submission" date="2017-07" db="EMBL/GenBank/DDBJ databases">
        <title>An improved, manually edited Actinidia chinensis var. chinensis (kiwifruit) genome highlights the challenges associated with draft genomes and gene prediction in plants.</title>
        <authorList>
            <person name="Pilkington S."/>
            <person name="Crowhurst R."/>
            <person name="Hilario E."/>
            <person name="Nardozza S."/>
            <person name="Fraser L."/>
            <person name="Peng Y."/>
            <person name="Gunaseelan K."/>
            <person name="Simpson R."/>
            <person name="Tahir J."/>
            <person name="Deroles S."/>
            <person name="Templeton K."/>
            <person name="Luo Z."/>
            <person name="Davy M."/>
            <person name="Cheng C."/>
            <person name="Mcneilage M."/>
            <person name="Scaglione D."/>
            <person name="Liu Y."/>
            <person name="Zhang Q."/>
            <person name="Datson P."/>
            <person name="De Silva N."/>
            <person name="Gardiner S."/>
            <person name="Bassett H."/>
            <person name="Chagne D."/>
            <person name="Mccallum J."/>
            <person name="Dzierzon H."/>
            <person name="Deng C."/>
            <person name="Wang Y.-Y."/>
            <person name="Barron N."/>
            <person name="Manako K."/>
            <person name="Bowen J."/>
            <person name="Foster T."/>
            <person name="Erridge Z."/>
            <person name="Tiffin H."/>
            <person name="Waite C."/>
            <person name="Davies K."/>
            <person name="Grierson E."/>
            <person name="Laing W."/>
            <person name="Kirk R."/>
            <person name="Chen X."/>
            <person name="Wood M."/>
            <person name="Montefiori M."/>
            <person name="Brummell D."/>
            <person name="Schwinn K."/>
            <person name="Catanach A."/>
            <person name="Fullerton C."/>
            <person name="Li D."/>
            <person name="Meiyalaghan S."/>
            <person name="Nieuwenhuizen N."/>
            <person name="Read N."/>
            <person name="Prakash R."/>
            <person name="Hunter D."/>
            <person name="Zhang H."/>
            <person name="Mckenzie M."/>
            <person name="Knabel M."/>
            <person name="Harris A."/>
            <person name="Allan A."/>
            <person name="Chen A."/>
            <person name="Janssen B."/>
            <person name="Plunkett B."/>
            <person name="Dwamena C."/>
            <person name="Voogd C."/>
            <person name="Leif D."/>
            <person name="Lafferty D."/>
            <person name="Souleyre E."/>
            <person name="Varkonyi-Gasic E."/>
            <person name="Gambi F."/>
            <person name="Hanley J."/>
            <person name="Yao J.-L."/>
            <person name="Cheung J."/>
            <person name="David K."/>
            <person name="Warren B."/>
            <person name="Marsh K."/>
            <person name="Snowden K."/>
            <person name="Lin-Wang K."/>
            <person name="Brian L."/>
            <person name="Martinez-Sanchez M."/>
            <person name="Wang M."/>
            <person name="Ileperuma N."/>
            <person name="Macnee N."/>
            <person name="Campin R."/>
            <person name="Mcatee P."/>
            <person name="Drummond R."/>
            <person name="Espley R."/>
            <person name="Ireland H."/>
            <person name="Wu R."/>
            <person name="Atkinson R."/>
            <person name="Karunairetnam S."/>
            <person name="Bulley S."/>
            <person name="Chunkath S."/>
            <person name="Hanley Z."/>
            <person name="Storey R."/>
            <person name="Thrimawithana A."/>
            <person name="Thomson S."/>
            <person name="David C."/>
            <person name="Testolin R."/>
        </authorList>
    </citation>
    <scope>NUCLEOTIDE SEQUENCE [LARGE SCALE GENOMIC DNA]</scope>
    <source>
        <strain evidence="8">cv. Red5</strain>
        <tissue evidence="7">Young leaf</tissue>
    </source>
</reference>
<keyword evidence="8" id="KW-1185">Reference proteome</keyword>
<dbReference type="Proteomes" id="UP000241394">
    <property type="component" value="Chromosome LG2"/>
</dbReference>
<keyword evidence="3" id="KW-0479">Metal-binding</keyword>
<dbReference type="InterPro" id="IPR045137">
    <property type="entry name" value="RBM26/27"/>
</dbReference>
<evidence type="ECO:0000256" key="1">
    <source>
        <dbReference type="ARBA" id="ARBA00022884"/>
    </source>
</evidence>
<feature type="region of interest" description="Disordered" evidence="4">
    <location>
        <begin position="605"/>
        <end position="627"/>
    </location>
</feature>
<feature type="domain" description="RRM" evidence="5">
    <location>
        <begin position="475"/>
        <end position="547"/>
    </location>
</feature>
<dbReference type="FunCoup" id="A0A2R6RYZ1">
    <property type="interactions" value="3011"/>
</dbReference>
<feature type="compositionally biased region" description="Acidic residues" evidence="4">
    <location>
        <begin position="20"/>
        <end position="33"/>
    </location>
</feature>
<proteinExistence type="predicted"/>
<dbReference type="Gene3D" id="3.30.70.330">
    <property type="match status" value="2"/>
</dbReference>
<feature type="region of interest" description="Disordered" evidence="4">
    <location>
        <begin position="445"/>
        <end position="469"/>
    </location>
</feature>
<dbReference type="PROSITE" id="PS50103">
    <property type="entry name" value="ZF_C3H1"/>
    <property type="match status" value="1"/>
</dbReference>
<evidence type="ECO:0000256" key="2">
    <source>
        <dbReference type="PROSITE-ProRule" id="PRU00176"/>
    </source>
</evidence>
<feature type="compositionally biased region" description="Basic and acidic residues" evidence="4">
    <location>
        <begin position="918"/>
        <end position="934"/>
    </location>
</feature>
<feature type="zinc finger region" description="C3H1-type" evidence="3">
    <location>
        <begin position="220"/>
        <end position="248"/>
    </location>
</feature>
<name>A0A2R6RYZ1_ACTCC</name>
<comment type="caution">
    <text evidence="7">The sequence shown here is derived from an EMBL/GenBank/DDBJ whole genome shotgun (WGS) entry which is preliminary data.</text>
</comment>
<feature type="compositionally biased region" description="Basic and acidic residues" evidence="4">
    <location>
        <begin position="456"/>
        <end position="465"/>
    </location>
</feature>